<keyword evidence="3" id="KW-1185">Reference proteome</keyword>
<reference evidence="2 3" key="1">
    <citation type="submission" date="2021-04" db="EMBL/GenBank/DDBJ databases">
        <title>Magnetospirillum sulfuroxidans sp. nov., a facultative chemolithoautotrophic sulfur-oxidizing alphaproteobacterium isolated from freshwater sediment and proposals for Paramagetospirillum gen. nov., and Magnetospirillaceae fam. nov.</title>
        <authorList>
            <person name="Koziaeva V."/>
            <person name="Geelhoed J.S."/>
            <person name="Sorokin D.Y."/>
            <person name="Grouzdev D.S."/>
        </authorList>
    </citation>
    <scope>NUCLEOTIDE SEQUENCE [LARGE SCALE GENOMIC DNA]</scope>
    <source>
        <strain evidence="2 3">J10</strain>
    </source>
</reference>
<dbReference type="EMBL" id="JAGTUF010000003">
    <property type="protein sequence ID" value="MBR9971186.1"/>
    <property type="molecule type" value="Genomic_DNA"/>
</dbReference>
<accession>A0ABS5I9T3</accession>
<proteinExistence type="predicted"/>
<dbReference type="InterPro" id="IPR014914">
    <property type="entry name" value="RES_dom"/>
</dbReference>
<dbReference type="Pfam" id="PF08808">
    <property type="entry name" value="RES"/>
    <property type="match status" value="1"/>
</dbReference>
<name>A0ABS5I9T3_9PROT</name>
<evidence type="ECO:0000259" key="1">
    <source>
        <dbReference type="SMART" id="SM00953"/>
    </source>
</evidence>
<protein>
    <submittedName>
        <fullName evidence="2">RES family NAD+ phosphorylase</fullName>
    </submittedName>
</protein>
<comment type="caution">
    <text evidence="2">The sequence shown here is derived from an EMBL/GenBank/DDBJ whole genome shotgun (WGS) entry which is preliminary data.</text>
</comment>
<sequence>MRLWRLAREVHSALDGEGARMFGGRWNSPGRPVMYCAGSAALAVLEVRVHLDLPLDLLPEDYRLFAIETGDVGFEDAQPQAMETARAFGDAWLASGRSAILRVPSVIVPEEWNVLINPLHPHAQHIQVESQRPFQFDARLF</sequence>
<organism evidence="2 3">
    <name type="scientific">Magnetospirillum sulfuroxidans</name>
    <dbReference type="NCBI Taxonomy" id="611300"/>
    <lineage>
        <taxon>Bacteria</taxon>
        <taxon>Pseudomonadati</taxon>
        <taxon>Pseudomonadota</taxon>
        <taxon>Alphaproteobacteria</taxon>
        <taxon>Rhodospirillales</taxon>
        <taxon>Rhodospirillaceae</taxon>
        <taxon>Magnetospirillum</taxon>
    </lineage>
</organism>
<dbReference type="Proteomes" id="UP000680714">
    <property type="component" value="Unassembled WGS sequence"/>
</dbReference>
<evidence type="ECO:0000313" key="3">
    <source>
        <dbReference type="Proteomes" id="UP000680714"/>
    </source>
</evidence>
<evidence type="ECO:0000313" key="2">
    <source>
        <dbReference type="EMBL" id="MBR9971186.1"/>
    </source>
</evidence>
<gene>
    <name evidence="2" type="ORF">KEC16_05620</name>
</gene>
<dbReference type="SMART" id="SM00953">
    <property type="entry name" value="RES"/>
    <property type="match status" value="1"/>
</dbReference>
<dbReference type="RefSeq" id="WP_211546704.1">
    <property type="nucleotide sequence ID" value="NZ_JAGTUF010000003.1"/>
</dbReference>
<feature type="domain" description="RES" evidence="1">
    <location>
        <begin position="13"/>
        <end position="130"/>
    </location>
</feature>